<reference evidence="2 3" key="1">
    <citation type="submission" date="2013-08" db="EMBL/GenBank/DDBJ databases">
        <title>The genome sequence of Knoellia aerolata.</title>
        <authorList>
            <person name="Zhu W."/>
            <person name="Wang G."/>
        </authorList>
    </citation>
    <scope>NUCLEOTIDE SEQUENCE [LARGE SCALE GENOMIC DNA]</scope>
    <source>
        <strain evidence="2 3">DSM 18566</strain>
    </source>
</reference>
<keyword evidence="1" id="KW-0732">Signal</keyword>
<evidence type="ECO:0000256" key="1">
    <source>
        <dbReference type="SAM" id="SignalP"/>
    </source>
</evidence>
<sequence>MKKLTMLLSALALCAAAPASASPQPNPTAPAHTGNACMKVLEHNPQAGPGSHSAPQAQENFAEVGAAFCGL</sequence>
<accession>A0A0A0K109</accession>
<feature type="signal peptide" evidence="1">
    <location>
        <begin position="1"/>
        <end position="21"/>
    </location>
</feature>
<gene>
    <name evidence="2" type="ORF">N801_05135</name>
</gene>
<dbReference type="RefSeq" id="WP_035931629.1">
    <property type="nucleotide sequence ID" value="NZ_AVPL01000001.1"/>
</dbReference>
<comment type="caution">
    <text evidence="2">The sequence shown here is derived from an EMBL/GenBank/DDBJ whole genome shotgun (WGS) entry which is preliminary data.</text>
</comment>
<dbReference type="AlphaFoldDB" id="A0A0A0K109"/>
<keyword evidence="3" id="KW-1185">Reference proteome</keyword>
<proteinExistence type="predicted"/>
<evidence type="ECO:0008006" key="4">
    <source>
        <dbReference type="Google" id="ProtNLM"/>
    </source>
</evidence>
<feature type="chain" id="PRO_5038660933" description="DUF732 domain-containing protein" evidence="1">
    <location>
        <begin position="22"/>
        <end position="71"/>
    </location>
</feature>
<protein>
    <recommendedName>
        <fullName evidence="4">DUF732 domain-containing protein</fullName>
    </recommendedName>
</protein>
<evidence type="ECO:0000313" key="3">
    <source>
        <dbReference type="Proteomes" id="UP000030013"/>
    </source>
</evidence>
<name>A0A0A0K109_9MICO</name>
<dbReference type="EMBL" id="AVPL01000001">
    <property type="protein sequence ID" value="KGN43128.1"/>
    <property type="molecule type" value="Genomic_DNA"/>
</dbReference>
<organism evidence="2 3">
    <name type="scientific">Knoellia aerolata DSM 18566</name>
    <dbReference type="NCBI Taxonomy" id="1385519"/>
    <lineage>
        <taxon>Bacteria</taxon>
        <taxon>Bacillati</taxon>
        <taxon>Actinomycetota</taxon>
        <taxon>Actinomycetes</taxon>
        <taxon>Micrococcales</taxon>
        <taxon>Intrasporangiaceae</taxon>
        <taxon>Knoellia</taxon>
    </lineage>
</organism>
<evidence type="ECO:0000313" key="2">
    <source>
        <dbReference type="EMBL" id="KGN43128.1"/>
    </source>
</evidence>
<dbReference type="Proteomes" id="UP000030013">
    <property type="component" value="Unassembled WGS sequence"/>
</dbReference>